<dbReference type="AlphaFoldDB" id="A0A8J1U2N4"/>
<sequence>MINSDMQLRIKRRIERESSVNISNSDFVNEQSNGSIQLHDEPTIDYPDDDGLDDDPDGDLDDDLEELKTIIPRVVEKMQKINRSSDFISVLNNIASGAL</sequence>
<comment type="caution">
    <text evidence="2">The sequence shown here is derived from an EMBL/GenBank/DDBJ whole genome shotgun (WGS) entry which is preliminary data.</text>
</comment>
<feature type="compositionally biased region" description="Polar residues" evidence="1">
    <location>
        <begin position="23"/>
        <end position="36"/>
    </location>
</feature>
<proteinExistence type="predicted"/>
<organism evidence="2 3">
    <name type="scientific">Owenia fusiformis</name>
    <name type="common">Polychaete worm</name>
    <dbReference type="NCBI Taxonomy" id="6347"/>
    <lineage>
        <taxon>Eukaryota</taxon>
        <taxon>Metazoa</taxon>
        <taxon>Spiralia</taxon>
        <taxon>Lophotrochozoa</taxon>
        <taxon>Annelida</taxon>
        <taxon>Polychaeta</taxon>
        <taxon>Sedentaria</taxon>
        <taxon>Canalipalpata</taxon>
        <taxon>Sabellida</taxon>
        <taxon>Oweniida</taxon>
        <taxon>Oweniidae</taxon>
        <taxon>Owenia</taxon>
    </lineage>
</organism>
<dbReference type="EMBL" id="CAIIXF020000008">
    <property type="protein sequence ID" value="CAH1792266.1"/>
    <property type="molecule type" value="Genomic_DNA"/>
</dbReference>
<protein>
    <submittedName>
        <fullName evidence="2">Uncharacterized protein</fullName>
    </submittedName>
</protein>
<feature type="compositionally biased region" description="Acidic residues" evidence="1">
    <location>
        <begin position="46"/>
        <end position="60"/>
    </location>
</feature>
<evidence type="ECO:0000313" key="3">
    <source>
        <dbReference type="Proteomes" id="UP000749559"/>
    </source>
</evidence>
<accession>A0A8J1U2N4</accession>
<keyword evidence="3" id="KW-1185">Reference proteome</keyword>
<name>A0A8J1U2N4_OWEFU</name>
<evidence type="ECO:0000313" key="2">
    <source>
        <dbReference type="EMBL" id="CAH1792266.1"/>
    </source>
</evidence>
<evidence type="ECO:0000256" key="1">
    <source>
        <dbReference type="SAM" id="MobiDB-lite"/>
    </source>
</evidence>
<reference evidence="2" key="1">
    <citation type="submission" date="2022-03" db="EMBL/GenBank/DDBJ databases">
        <authorList>
            <person name="Martin C."/>
        </authorList>
    </citation>
    <scope>NUCLEOTIDE SEQUENCE</scope>
</reference>
<gene>
    <name evidence="2" type="ORF">OFUS_LOCUS17262</name>
</gene>
<dbReference type="Proteomes" id="UP000749559">
    <property type="component" value="Unassembled WGS sequence"/>
</dbReference>
<feature type="region of interest" description="Disordered" evidence="1">
    <location>
        <begin position="23"/>
        <end position="60"/>
    </location>
</feature>